<dbReference type="InterPro" id="IPR016181">
    <property type="entry name" value="Acyl_CoA_acyltransferase"/>
</dbReference>
<proteinExistence type="predicted"/>
<dbReference type="SUPFAM" id="SSF53474">
    <property type="entry name" value="alpha/beta-Hydrolases"/>
    <property type="match status" value="1"/>
</dbReference>
<reference evidence="2" key="1">
    <citation type="journal article" date="2021" name="PeerJ">
        <title>Extensive microbial diversity within the chicken gut microbiome revealed by metagenomics and culture.</title>
        <authorList>
            <person name="Gilroy R."/>
            <person name="Ravi A."/>
            <person name="Getino M."/>
            <person name="Pursley I."/>
            <person name="Horton D.L."/>
            <person name="Alikhan N.F."/>
            <person name="Baker D."/>
            <person name="Gharbi K."/>
            <person name="Hall N."/>
            <person name="Watson M."/>
            <person name="Adriaenssens E.M."/>
            <person name="Foster-Nyarko E."/>
            <person name="Jarju S."/>
            <person name="Secka A."/>
            <person name="Antonio M."/>
            <person name="Oren A."/>
            <person name="Chaudhuri R.R."/>
            <person name="La Ragione R."/>
            <person name="Hildebrand F."/>
            <person name="Pallen M.J."/>
        </authorList>
    </citation>
    <scope>NUCLEOTIDE SEQUENCE</scope>
    <source>
        <strain evidence="2">ChiHecolR3B27-1887</strain>
    </source>
</reference>
<dbReference type="Proteomes" id="UP000824029">
    <property type="component" value="Unassembled WGS sequence"/>
</dbReference>
<dbReference type="PANTHER" id="PTHR43433:SF5">
    <property type="entry name" value="AB HYDROLASE-1 DOMAIN-CONTAINING PROTEIN"/>
    <property type="match status" value="1"/>
</dbReference>
<dbReference type="PROSITE" id="PS51186">
    <property type="entry name" value="GNAT"/>
    <property type="match status" value="1"/>
</dbReference>
<dbReference type="InterPro" id="IPR000182">
    <property type="entry name" value="GNAT_dom"/>
</dbReference>
<evidence type="ECO:0000313" key="3">
    <source>
        <dbReference type="Proteomes" id="UP000824029"/>
    </source>
</evidence>
<accession>A0A9D2DKD1</accession>
<organism evidence="2 3">
    <name type="scientific">Candidatus Olsenella stercoravium</name>
    <dbReference type="NCBI Taxonomy" id="2838713"/>
    <lineage>
        <taxon>Bacteria</taxon>
        <taxon>Bacillati</taxon>
        <taxon>Actinomycetota</taxon>
        <taxon>Coriobacteriia</taxon>
        <taxon>Coriobacteriales</taxon>
        <taxon>Atopobiaceae</taxon>
        <taxon>Olsenella</taxon>
    </lineage>
</organism>
<dbReference type="Gene3D" id="3.40.50.1820">
    <property type="entry name" value="alpha/beta hydrolase"/>
    <property type="match status" value="1"/>
</dbReference>
<feature type="domain" description="N-acetyltransferase" evidence="1">
    <location>
        <begin position="389"/>
        <end position="485"/>
    </location>
</feature>
<dbReference type="Pfam" id="PF00561">
    <property type="entry name" value="Abhydrolase_1"/>
    <property type="match status" value="1"/>
</dbReference>
<dbReference type="EMBL" id="DXBZ01000107">
    <property type="protein sequence ID" value="HIZ18575.1"/>
    <property type="molecule type" value="Genomic_DNA"/>
</dbReference>
<protein>
    <submittedName>
        <fullName evidence="2">Alpha/beta fold hydrolase</fullName>
    </submittedName>
</protein>
<name>A0A9D2DKD1_9ACTN</name>
<dbReference type="InterPro" id="IPR029058">
    <property type="entry name" value="AB_hydrolase_fold"/>
</dbReference>
<dbReference type="InterPro" id="IPR000073">
    <property type="entry name" value="AB_hydrolase_1"/>
</dbReference>
<evidence type="ECO:0000259" key="1">
    <source>
        <dbReference type="PROSITE" id="PS51186"/>
    </source>
</evidence>
<keyword evidence="2" id="KW-0378">Hydrolase</keyword>
<dbReference type="SUPFAM" id="SSF55729">
    <property type="entry name" value="Acyl-CoA N-acyltransferases (Nat)"/>
    <property type="match status" value="1"/>
</dbReference>
<dbReference type="InterPro" id="IPR050471">
    <property type="entry name" value="AB_hydrolase"/>
</dbReference>
<gene>
    <name evidence="2" type="ORF">IAA22_05660</name>
</gene>
<evidence type="ECO:0000313" key="2">
    <source>
        <dbReference type="EMBL" id="HIZ18575.1"/>
    </source>
</evidence>
<sequence>MKVTPPPVHVPRPYALPATALAARVEVPTEDGATIVAWTYAPADVTDEPGTPFGLGLAVPPVLMLHGNGEEHGIFGPVIDAVCASGRAVIAVDSRAQGQSTRGTAPLSYELMAADAREVCSRLGVPQVHVLGFSDGGILGLLLARDWGEHVLSVTALGANLTPEGLPKEDTDWMTYAAAENRRWAEEGEEGVTLEDGTPVPSPAESARIAELLQLMVEQPQIDAASLAHVSCPVTVMVGEFDEILPEETDRIVAAIPGATRVVEPGVDHNLPKMAPAAVARELLATIARNDVRHEGRAGVPADVTVVRLPVSGLWAERLDALYAHVSAAGGTCGWVPEVWPPAGMARDLLAAGSYWGAFDAAAVHDGMPREDAVLLGAVAMDLDADMGDGTAPGHGSGMGGPGWEDLPARKVRGLHLLAVDPAARGRHASVALLDAVAREARAEGARTVRLNTSVQGVEANALYTRCGFTRHHPIWLPYPELPMPGWTNLWELRLDTERGANNLRIVWGDDPGGREEPRAR</sequence>
<dbReference type="AlphaFoldDB" id="A0A9D2DKD1"/>
<dbReference type="GO" id="GO:0016787">
    <property type="term" value="F:hydrolase activity"/>
    <property type="evidence" value="ECO:0007669"/>
    <property type="project" value="UniProtKB-KW"/>
</dbReference>
<reference evidence="2" key="2">
    <citation type="submission" date="2021-04" db="EMBL/GenBank/DDBJ databases">
        <authorList>
            <person name="Gilroy R."/>
        </authorList>
    </citation>
    <scope>NUCLEOTIDE SEQUENCE</scope>
    <source>
        <strain evidence="2">ChiHecolR3B27-1887</strain>
    </source>
</reference>
<dbReference type="Pfam" id="PF00583">
    <property type="entry name" value="Acetyltransf_1"/>
    <property type="match status" value="1"/>
</dbReference>
<dbReference type="PANTHER" id="PTHR43433">
    <property type="entry name" value="HYDROLASE, ALPHA/BETA FOLD FAMILY PROTEIN"/>
    <property type="match status" value="1"/>
</dbReference>
<dbReference type="GO" id="GO:0016747">
    <property type="term" value="F:acyltransferase activity, transferring groups other than amino-acyl groups"/>
    <property type="evidence" value="ECO:0007669"/>
    <property type="project" value="InterPro"/>
</dbReference>
<comment type="caution">
    <text evidence="2">The sequence shown here is derived from an EMBL/GenBank/DDBJ whole genome shotgun (WGS) entry which is preliminary data.</text>
</comment>
<dbReference type="CDD" id="cd04301">
    <property type="entry name" value="NAT_SF"/>
    <property type="match status" value="1"/>
</dbReference>
<dbReference type="Gene3D" id="3.40.630.30">
    <property type="match status" value="1"/>
</dbReference>